<accession>A0A101SJ94</accession>
<feature type="transmembrane region" description="Helical" evidence="7">
    <location>
        <begin position="30"/>
        <end position="48"/>
    </location>
</feature>
<feature type="transmembrane region" description="Helical" evidence="7">
    <location>
        <begin position="319"/>
        <end position="341"/>
    </location>
</feature>
<evidence type="ECO:0000256" key="7">
    <source>
        <dbReference type="SAM" id="Phobius"/>
    </source>
</evidence>
<feature type="transmembrane region" description="Helical" evidence="7">
    <location>
        <begin position="252"/>
        <end position="273"/>
    </location>
</feature>
<dbReference type="AlphaFoldDB" id="A0A101SJ94"/>
<dbReference type="STRING" id="58343.AQJ46_01570"/>
<evidence type="ECO:0000256" key="2">
    <source>
        <dbReference type="ARBA" id="ARBA00022448"/>
    </source>
</evidence>
<feature type="transmembrane region" description="Helical" evidence="7">
    <location>
        <begin position="55"/>
        <end position="71"/>
    </location>
</feature>
<keyword evidence="5 7" id="KW-1133">Transmembrane helix</keyword>
<evidence type="ECO:0000313" key="8">
    <source>
        <dbReference type="EMBL" id="KUN74869.1"/>
    </source>
</evidence>
<evidence type="ECO:0000313" key="9">
    <source>
        <dbReference type="Proteomes" id="UP000053669"/>
    </source>
</evidence>
<evidence type="ECO:0000256" key="3">
    <source>
        <dbReference type="ARBA" id="ARBA00022475"/>
    </source>
</evidence>
<proteinExistence type="predicted"/>
<keyword evidence="6 7" id="KW-0472">Membrane</keyword>
<dbReference type="PANTHER" id="PTHR23517">
    <property type="entry name" value="RESISTANCE PROTEIN MDTM, PUTATIVE-RELATED-RELATED"/>
    <property type="match status" value="1"/>
</dbReference>
<name>A0A101SJ94_9ACTN</name>
<reference evidence="8 9" key="1">
    <citation type="submission" date="2015-10" db="EMBL/GenBank/DDBJ databases">
        <title>Draft genome sequence of Streptomyces canus DSM 40017, type strain for the species Streptomyces canus.</title>
        <authorList>
            <person name="Ruckert C."/>
            <person name="Winkler A."/>
            <person name="Kalinowski J."/>
            <person name="Kampfer P."/>
            <person name="Glaeser S."/>
        </authorList>
    </citation>
    <scope>NUCLEOTIDE SEQUENCE [LARGE SCALE GENOMIC DNA]</scope>
    <source>
        <strain evidence="8 9">DSM 40017</strain>
    </source>
</reference>
<gene>
    <name evidence="8" type="ORF">AQJ46_01570</name>
</gene>
<evidence type="ECO:0000256" key="6">
    <source>
        <dbReference type="ARBA" id="ARBA00023136"/>
    </source>
</evidence>
<evidence type="ECO:0000256" key="1">
    <source>
        <dbReference type="ARBA" id="ARBA00004651"/>
    </source>
</evidence>
<keyword evidence="2" id="KW-0813">Transport</keyword>
<dbReference type="InterPro" id="IPR050171">
    <property type="entry name" value="MFS_Transporters"/>
</dbReference>
<evidence type="ECO:0000256" key="5">
    <source>
        <dbReference type="ARBA" id="ARBA00022989"/>
    </source>
</evidence>
<dbReference type="PANTHER" id="PTHR23517:SF2">
    <property type="entry name" value="MULTIDRUG RESISTANCE PROTEIN MDTH"/>
    <property type="match status" value="1"/>
</dbReference>
<dbReference type="Proteomes" id="UP000053669">
    <property type="component" value="Unassembled WGS sequence"/>
</dbReference>
<dbReference type="SUPFAM" id="SSF103473">
    <property type="entry name" value="MFS general substrate transporter"/>
    <property type="match status" value="1"/>
</dbReference>
<keyword evidence="4 7" id="KW-0812">Transmembrane</keyword>
<dbReference type="Pfam" id="PF07690">
    <property type="entry name" value="MFS_1"/>
    <property type="match status" value="1"/>
</dbReference>
<dbReference type="GO" id="GO:0005886">
    <property type="term" value="C:plasma membrane"/>
    <property type="evidence" value="ECO:0007669"/>
    <property type="project" value="UniProtKB-SubCell"/>
</dbReference>
<sequence length="383" mass="39727">MIGNGLFMTGSALFFTRSVGLSVAQVGAGMGAASLVGLAAGIPIGRLADLRGPKGTYIVTLVVQGVAMAALTLVRSFWLFVAVICVTQLASSASAAARGPLIRGFGGTNPTKFRAYLRAVNNLAGSCGALVAGVVVQLDTRNAYLALVLGNALTFLACAAILSRLPHLDPAQAPLMTNRWIALKDKPYIAMTVLDSIMAMHGQVLLFALPLWIVGHSDTPHWLVGASAVINTLMVVALQVRASRNVDSNAAAARTVGRSAVAFLVGMALIAATGGTPKAVATGLIIAGVVVHTIGELWHSAGSFELSFGLAPAHSQGQYSGLFGMGHGLMNAMAPSILGLFCITWGARGWLTMGAIFIATGLAVPYVARWAERTRTNEFQTQS</sequence>
<feature type="transmembrane region" description="Helical" evidence="7">
    <location>
        <begin position="144"/>
        <end position="167"/>
    </location>
</feature>
<dbReference type="EMBL" id="LMWU01000001">
    <property type="protein sequence ID" value="KUN74869.1"/>
    <property type="molecule type" value="Genomic_DNA"/>
</dbReference>
<dbReference type="InterPro" id="IPR036259">
    <property type="entry name" value="MFS_trans_sf"/>
</dbReference>
<keyword evidence="3" id="KW-1003">Cell membrane</keyword>
<dbReference type="Gene3D" id="1.20.1250.20">
    <property type="entry name" value="MFS general substrate transporter like domains"/>
    <property type="match status" value="1"/>
</dbReference>
<feature type="transmembrane region" description="Helical" evidence="7">
    <location>
        <begin position="219"/>
        <end position="240"/>
    </location>
</feature>
<feature type="transmembrane region" description="Helical" evidence="7">
    <location>
        <begin position="188"/>
        <end position="213"/>
    </location>
</feature>
<feature type="transmembrane region" description="Helical" evidence="7">
    <location>
        <begin position="119"/>
        <end position="138"/>
    </location>
</feature>
<dbReference type="GO" id="GO:0022857">
    <property type="term" value="F:transmembrane transporter activity"/>
    <property type="evidence" value="ECO:0007669"/>
    <property type="project" value="InterPro"/>
</dbReference>
<protein>
    <submittedName>
        <fullName evidence="8">MFS transporter</fullName>
    </submittedName>
</protein>
<feature type="transmembrane region" description="Helical" evidence="7">
    <location>
        <begin position="347"/>
        <end position="368"/>
    </location>
</feature>
<comment type="caution">
    <text evidence="8">The sequence shown here is derived from an EMBL/GenBank/DDBJ whole genome shotgun (WGS) entry which is preliminary data.</text>
</comment>
<dbReference type="InterPro" id="IPR011701">
    <property type="entry name" value="MFS"/>
</dbReference>
<evidence type="ECO:0000256" key="4">
    <source>
        <dbReference type="ARBA" id="ARBA00022692"/>
    </source>
</evidence>
<organism evidence="8 9">
    <name type="scientific">Streptomyces canus</name>
    <dbReference type="NCBI Taxonomy" id="58343"/>
    <lineage>
        <taxon>Bacteria</taxon>
        <taxon>Bacillati</taxon>
        <taxon>Actinomycetota</taxon>
        <taxon>Actinomycetes</taxon>
        <taxon>Kitasatosporales</taxon>
        <taxon>Streptomycetaceae</taxon>
        <taxon>Streptomyces</taxon>
        <taxon>Streptomyces aurantiacus group</taxon>
    </lineage>
</organism>
<comment type="subcellular location">
    <subcellularLocation>
        <location evidence="1">Cell membrane</location>
        <topology evidence="1">Multi-pass membrane protein</topology>
    </subcellularLocation>
</comment>
<feature type="transmembrane region" description="Helical" evidence="7">
    <location>
        <begin position="279"/>
        <end position="298"/>
    </location>
</feature>